<dbReference type="Gene3D" id="3.30.450.330">
    <property type="match status" value="1"/>
</dbReference>
<dbReference type="Gene3D" id="3.90.1310.10">
    <property type="entry name" value="Penicillin-binding protein 2a (Domain 2)"/>
    <property type="match status" value="1"/>
</dbReference>
<comment type="subcellular location">
    <subcellularLocation>
        <location evidence="1">Membrane</location>
    </subcellularLocation>
</comment>
<sequence length="570" mass="62326">MAAVPQMRSVVVWGVLIAGLLGLSLKLLSLQVIQSAELREKAQQQQRSQEQKATSRRSIVDRQGHFLAVDQPRFTLYAHPILFKRPMPEIASALSSILGIPANQLIQRFSEGPTGIQIQYSVPEDAARRIQTLSIDGLELNAYQERIYPQEDLVSEVVGYVNMERVGQSGIEAAYENILERSSEWVEVTRTGEGDILPNQGLTPLLNMDALQLQLTLDTRLQRVSRLALSEQMKQYQAKRGTVIVMDASDGSILSLVQYPSFDANTYWKADLGLLKNWAITDLYEPGSTFKPINVAIALEADAIEPDDQFYDPGQIYIGEWPIQNYDFDANGGRGVSSLTDIIKYSSNVAMVRVVQQMKPEVFYDWLENLGLSSLMGIDLPGETASYLKPKEHFVNIAVEPAVVSFGQGLSLTPLKLAQLHATLANGGFLVTPHVVKGLRDVQGQLHYTPSIEPPRRVFSQETTEAVLAMMEAVVDGGSGKAAHIPNYRVAGKTGTAQKAYAGGGYYESAKITSFVGILPDGPYVVVAVVDEPKGAGAFGGTVSAPIVKSVMEALIPMEKIPPSTHQPNE</sequence>
<feature type="domain" description="Penicillin-binding protein transpeptidase" evidence="4">
    <location>
        <begin position="241"/>
        <end position="553"/>
    </location>
</feature>
<dbReference type="Pfam" id="PF03717">
    <property type="entry name" value="PBP_dimer"/>
    <property type="match status" value="1"/>
</dbReference>
<evidence type="ECO:0000259" key="4">
    <source>
        <dbReference type="Pfam" id="PF00905"/>
    </source>
</evidence>
<evidence type="ECO:0000259" key="5">
    <source>
        <dbReference type="Pfam" id="PF03717"/>
    </source>
</evidence>
<dbReference type="Gene3D" id="3.40.710.10">
    <property type="entry name" value="DD-peptidase/beta-lactamase superfamily"/>
    <property type="match status" value="1"/>
</dbReference>
<dbReference type="GO" id="GO:0008658">
    <property type="term" value="F:penicillin binding"/>
    <property type="evidence" value="ECO:0007669"/>
    <property type="project" value="InterPro"/>
</dbReference>
<comment type="similarity">
    <text evidence="2">Belongs to the transpeptidase family.</text>
</comment>
<accession>A0A1L9QX78</accession>
<gene>
    <name evidence="6" type="ORF">BI308_01895</name>
</gene>
<evidence type="ECO:0000256" key="1">
    <source>
        <dbReference type="ARBA" id="ARBA00004370"/>
    </source>
</evidence>
<evidence type="ECO:0000256" key="2">
    <source>
        <dbReference type="ARBA" id="ARBA00007171"/>
    </source>
</evidence>
<dbReference type="SUPFAM" id="SSF56519">
    <property type="entry name" value="Penicillin binding protein dimerisation domain"/>
    <property type="match status" value="1"/>
</dbReference>
<reference evidence="6" key="1">
    <citation type="submission" date="2016-10" db="EMBL/GenBank/DDBJ databases">
        <title>CRISPR-Cas defence system in Roseofilum reptotaenium: evidence of a bacteriophage-cyanobacterium arms race in the coral black band disease.</title>
        <authorList>
            <person name="Buerger P."/>
            <person name="Wood-Charlson E.M."/>
            <person name="Weynberg K.D."/>
            <person name="Willis B."/>
            <person name="Van Oppen M.J."/>
        </authorList>
    </citation>
    <scope>NUCLEOTIDE SEQUENCE [LARGE SCALE GENOMIC DNA]</scope>
    <source>
        <strain evidence="6">AO1-A</strain>
    </source>
</reference>
<dbReference type="Proteomes" id="UP000183940">
    <property type="component" value="Unassembled WGS sequence"/>
</dbReference>
<evidence type="ECO:0000313" key="6">
    <source>
        <dbReference type="EMBL" id="OJJ27263.1"/>
    </source>
</evidence>
<proteinExistence type="inferred from homology"/>
<keyword evidence="6" id="KW-0131">Cell cycle</keyword>
<dbReference type="InterPro" id="IPR050515">
    <property type="entry name" value="Beta-lactam/transpept"/>
</dbReference>
<dbReference type="STRING" id="1925591.BI308_01895"/>
<protein>
    <submittedName>
        <fullName evidence="6">Cell division protein FtsI</fullName>
    </submittedName>
</protein>
<evidence type="ECO:0000313" key="7">
    <source>
        <dbReference type="Proteomes" id="UP000183940"/>
    </source>
</evidence>
<dbReference type="GO" id="GO:0071555">
    <property type="term" value="P:cell wall organization"/>
    <property type="evidence" value="ECO:0007669"/>
    <property type="project" value="TreeGrafter"/>
</dbReference>
<dbReference type="InterPro" id="IPR001460">
    <property type="entry name" value="PCN-bd_Tpept"/>
</dbReference>
<dbReference type="Pfam" id="PF00905">
    <property type="entry name" value="Transpeptidase"/>
    <property type="match status" value="1"/>
</dbReference>
<keyword evidence="7" id="KW-1185">Reference proteome</keyword>
<dbReference type="InterPro" id="IPR036138">
    <property type="entry name" value="PBP_dimer_sf"/>
</dbReference>
<dbReference type="AlphaFoldDB" id="A0A1L9QX78"/>
<feature type="domain" description="Penicillin-binding protein dimerisation" evidence="5">
    <location>
        <begin position="55"/>
        <end position="199"/>
    </location>
</feature>
<keyword evidence="3" id="KW-0472">Membrane</keyword>
<dbReference type="SUPFAM" id="SSF56601">
    <property type="entry name" value="beta-lactamase/transpeptidase-like"/>
    <property type="match status" value="1"/>
</dbReference>
<dbReference type="GO" id="GO:0005886">
    <property type="term" value="C:plasma membrane"/>
    <property type="evidence" value="ECO:0007669"/>
    <property type="project" value="TreeGrafter"/>
</dbReference>
<dbReference type="InterPro" id="IPR005311">
    <property type="entry name" value="PBP_dimer"/>
</dbReference>
<comment type="caution">
    <text evidence="6">The sequence shown here is derived from an EMBL/GenBank/DDBJ whole genome shotgun (WGS) entry which is preliminary data.</text>
</comment>
<evidence type="ECO:0000256" key="3">
    <source>
        <dbReference type="ARBA" id="ARBA00023136"/>
    </source>
</evidence>
<name>A0A1L9QX78_9CYAN</name>
<dbReference type="InterPro" id="IPR012338">
    <property type="entry name" value="Beta-lactam/transpept-like"/>
</dbReference>
<keyword evidence="6" id="KW-0132">Cell division</keyword>
<dbReference type="PANTHER" id="PTHR30627:SF1">
    <property type="entry name" value="PEPTIDOGLYCAN D,D-TRANSPEPTIDASE FTSI"/>
    <property type="match status" value="1"/>
</dbReference>
<organism evidence="6 7">
    <name type="scientific">Roseofilum reptotaenium AO1-A</name>
    <dbReference type="NCBI Taxonomy" id="1925591"/>
    <lineage>
        <taxon>Bacteria</taxon>
        <taxon>Bacillati</taxon>
        <taxon>Cyanobacteriota</taxon>
        <taxon>Cyanophyceae</taxon>
        <taxon>Desertifilales</taxon>
        <taxon>Desertifilaceae</taxon>
        <taxon>Roseofilum</taxon>
    </lineage>
</organism>
<dbReference type="EMBL" id="MLAW01000002">
    <property type="protein sequence ID" value="OJJ27263.1"/>
    <property type="molecule type" value="Genomic_DNA"/>
</dbReference>
<dbReference type="GO" id="GO:0051301">
    <property type="term" value="P:cell division"/>
    <property type="evidence" value="ECO:0007669"/>
    <property type="project" value="UniProtKB-KW"/>
</dbReference>
<dbReference type="PANTHER" id="PTHR30627">
    <property type="entry name" value="PEPTIDOGLYCAN D,D-TRANSPEPTIDASE"/>
    <property type="match status" value="1"/>
</dbReference>